<dbReference type="EMBL" id="LR796776">
    <property type="protein sequence ID" value="CAB4165787.1"/>
    <property type="molecule type" value="Genomic_DNA"/>
</dbReference>
<dbReference type="InterPro" id="IPR052892">
    <property type="entry name" value="NA-targeting_endonuclease"/>
</dbReference>
<gene>
    <name evidence="4" type="ORF">UFOVP1146_329</name>
    <name evidence="5" type="ORF">UFOVP1638_236</name>
    <name evidence="2" type="ORF">UFOVP812_242</name>
    <name evidence="3" type="ORF">UFOVP818_323</name>
</gene>
<accession>A0A6J5NY24</accession>
<dbReference type="PANTHER" id="PTHR33877:SF2">
    <property type="entry name" value="OS07G0170200 PROTEIN"/>
    <property type="match status" value="1"/>
</dbReference>
<keyword evidence="2" id="KW-0255">Endonuclease</keyword>
<keyword evidence="2" id="KW-0540">Nuclease</keyword>
<evidence type="ECO:0000313" key="2">
    <source>
        <dbReference type="EMBL" id="CAB4163973.1"/>
    </source>
</evidence>
<feature type="domain" description="HNH nuclease" evidence="1">
    <location>
        <begin position="9"/>
        <end position="62"/>
    </location>
</feature>
<protein>
    <submittedName>
        <fullName evidence="2">McrA Restriction endonuclease</fullName>
    </submittedName>
</protein>
<dbReference type="CDD" id="cd00085">
    <property type="entry name" value="HNHc"/>
    <property type="match status" value="1"/>
</dbReference>
<dbReference type="PANTHER" id="PTHR33877">
    <property type="entry name" value="SLL1193 PROTEIN"/>
    <property type="match status" value="1"/>
</dbReference>
<evidence type="ECO:0000259" key="1">
    <source>
        <dbReference type="SMART" id="SM00507"/>
    </source>
</evidence>
<dbReference type="GO" id="GO:0004519">
    <property type="term" value="F:endonuclease activity"/>
    <property type="evidence" value="ECO:0007669"/>
    <property type="project" value="UniProtKB-KW"/>
</dbReference>
<dbReference type="Pfam" id="PF14279">
    <property type="entry name" value="HNH_5"/>
    <property type="match status" value="1"/>
</dbReference>
<organism evidence="2">
    <name type="scientific">uncultured Caudovirales phage</name>
    <dbReference type="NCBI Taxonomy" id="2100421"/>
    <lineage>
        <taxon>Viruses</taxon>
        <taxon>Duplodnaviria</taxon>
        <taxon>Heunggongvirae</taxon>
        <taxon>Uroviricota</taxon>
        <taxon>Caudoviricetes</taxon>
        <taxon>Peduoviridae</taxon>
        <taxon>Maltschvirus</taxon>
        <taxon>Maltschvirus maltsch</taxon>
    </lineage>
</organism>
<dbReference type="SMART" id="SM00507">
    <property type="entry name" value="HNHc"/>
    <property type="match status" value="1"/>
</dbReference>
<reference evidence="2" key="1">
    <citation type="submission" date="2020-04" db="EMBL/GenBank/DDBJ databases">
        <authorList>
            <person name="Chiriac C."/>
            <person name="Salcher M."/>
            <person name="Ghai R."/>
            <person name="Kavagutti S V."/>
        </authorList>
    </citation>
    <scope>NUCLEOTIDE SEQUENCE</scope>
</reference>
<dbReference type="Gene3D" id="1.10.30.50">
    <property type="match status" value="1"/>
</dbReference>
<name>A0A6J5NY24_9CAUD</name>
<dbReference type="EMBL" id="LR797099">
    <property type="protein sequence ID" value="CAB4186983.1"/>
    <property type="molecule type" value="Genomic_DNA"/>
</dbReference>
<evidence type="ECO:0000313" key="3">
    <source>
        <dbReference type="EMBL" id="CAB4165787.1"/>
    </source>
</evidence>
<dbReference type="InterPro" id="IPR003615">
    <property type="entry name" value="HNH_nuc"/>
</dbReference>
<dbReference type="EMBL" id="LR797502">
    <property type="protein sequence ID" value="CAB4221270.1"/>
    <property type="molecule type" value="Genomic_DNA"/>
</dbReference>
<proteinExistence type="predicted"/>
<evidence type="ECO:0000313" key="5">
    <source>
        <dbReference type="EMBL" id="CAB4221270.1"/>
    </source>
</evidence>
<keyword evidence="2" id="KW-0378">Hydrolase</keyword>
<evidence type="ECO:0000313" key="4">
    <source>
        <dbReference type="EMBL" id="CAB4186983.1"/>
    </source>
</evidence>
<sequence>MSKERISSFIRRRVLERDGLRCVYCDLDLTNLEVHLDHVIPESQGGTTTYENLQVTCRKCNLEKGVLTESEFENKLRTRAENILHRLGPR</sequence>
<dbReference type="InterPro" id="IPR029471">
    <property type="entry name" value="HNH_5"/>
</dbReference>
<dbReference type="EMBL" id="LR796758">
    <property type="protein sequence ID" value="CAB4163973.1"/>
    <property type="molecule type" value="Genomic_DNA"/>
</dbReference>